<dbReference type="AlphaFoldDB" id="A0A7S3ANE8"/>
<proteinExistence type="predicted"/>
<protein>
    <submittedName>
        <fullName evidence="1">Uncharacterized protein</fullName>
    </submittedName>
</protein>
<organism evidence="1">
    <name type="scientific">Haptolina ericina</name>
    <dbReference type="NCBI Taxonomy" id="156174"/>
    <lineage>
        <taxon>Eukaryota</taxon>
        <taxon>Haptista</taxon>
        <taxon>Haptophyta</taxon>
        <taxon>Prymnesiophyceae</taxon>
        <taxon>Prymnesiales</taxon>
        <taxon>Prymnesiaceae</taxon>
        <taxon>Haptolina</taxon>
    </lineage>
</organism>
<sequence length="314" mass="35186">MDELLENEKDAQAQGARDRLRPISAYFDVAALRSMFAESKDFLMPYVDFIRQRDGAALLARSRLVCACYLCTAQCNRTYQETVWDRHIVGNTKGQRTARGLLHRVDGQPVLHVYAMKQKFFLPSNQTNVIRAYVALSNFAPSLVSLAKTLPSQLGLSEGYYAYHWRSEKVCVQYSKCAKMLLQAKTRVEQTRGVQQARSLLISDIPATNQTLWPGMAGHLDRTLHSTRHAEASFALQMLLGQQMVKLDSLPAMAGADPGAISILDLLLGKQAGYLVTCTSRHFTCAKTCAWAGNFAQHLHWLRGKRNTSTSWDN</sequence>
<gene>
    <name evidence="1" type="ORF">HERI1096_LOCUS8643</name>
</gene>
<accession>A0A7S3ANE8</accession>
<dbReference type="EMBL" id="HBHX01015409">
    <property type="protein sequence ID" value="CAE0107984.1"/>
    <property type="molecule type" value="Transcribed_RNA"/>
</dbReference>
<name>A0A7S3ANE8_9EUKA</name>
<evidence type="ECO:0000313" key="1">
    <source>
        <dbReference type="EMBL" id="CAE0107984.1"/>
    </source>
</evidence>
<reference evidence="1" key="1">
    <citation type="submission" date="2021-01" db="EMBL/GenBank/DDBJ databases">
        <authorList>
            <person name="Corre E."/>
            <person name="Pelletier E."/>
            <person name="Niang G."/>
            <person name="Scheremetjew M."/>
            <person name="Finn R."/>
            <person name="Kale V."/>
            <person name="Holt S."/>
            <person name="Cochrane G."/>
            <person name="Meng A."/>
            <person name="Brown T."/>
            <person name="Cohen L."/>
        </authorList>
    </citation>
    <scope>NUCLEOTIDE SEQUENCE</scope>
    <source>
        <strain evidence="1">CCMP281</strain>
    </source>
</reference>